<comment type="caution">
    <text evidence="6">The sequence shown here is derived from an EMBL/GenBank/DDBJ whole genome shotgun (WGS) entry which is preliminary data.</text>
</comment>
<dbReference type="AlphaFoldDB" id="A0A830GUZ6"/>
<evidence type="ECO:0000256" key="3">
    <source>
        <dbReference type="ARBA" id="ARBA00022989"/>
    </source>
</evidence>
<evidence type="ECO:0000313" key="6">
    <source>
        <dbReference type="EMBL" id="GGP21867.1"/>
    </source>
</evidence>
<comment type="subcellular location">
    <subcellularLocation>
        <location evidence="1">Membrane</location>
        <topology evidence="1">Multi-pass membrane protein</topology>
    </subcellularLocation>
</comment>
<keyword evidence="7" id="KW-1185">Reference proteome</keyword>
<evidence type="ECO:0000313" key="7">
    <source>
        <dbReference type="Proteomes" id="UP000610960"/>
    </source>
</evidence>
<feature type="transmembrane region" description="Helical" evidence="5">
    <location>
        <begin position="329"/>
        <end position="348"/>
    </location>
</feature>
<feature type="transmembrane region" description="Helical" evidence="5">
    <location>
        <begin position="105"/>
        <end position="127"/>
    </location>
</feature>
<dbReference type="GO" id="GO:0009060">
    <property type="term" value="P:aerobic respiration"/>
    <property type="evidence" value="ECO:0007669"/>
    <property type="project" value="TreeGrafter"/>
</dbReference>
<dbReference type="Pfam" id="PF00146">
    <property type="entry name" value="NADHdh"/>
    <property type="match status" value="1"/>
</dbReference>
<feature type="transmembrane region" description="Helical" evidence="5">
    <location>
        <begin position="173"/>
        <end position="196"/>
    </location>
</feature>
<dbReference type="GO" id="GO:0016020">
    <property type="term" value="C:membrane"/>
    <property type="evidence" value="ECO:0007669"/>
    <property type="project" value="UniProtKB-SubCell"/>
</dbReference>
<name>A0A830GUZ6_9CREN</name>
<dbReference type="PANTHER" id="PTHR11432">
    <property type="entry name" value="NADH DEHYDROGENASE SUBUNIT 1"/>
    <property type="match status" value="1"/>
</dbReference>
<dbReference type="Proteomes" id="UP000610960">
    <property type="component" value="Unassembled WGS sequence"/>
</dbReference>
<dbReference type="NCBIfam" id="NF004741">
    <property type="entry name" value="PRK06076.1-2"/>
    <property type="match status" value="1"/>
</dbReference>
<evidence type="ECO:0000256" key="5">
    <source>
        <dbReference type="SAM" id="Phobius"/>
    </source>
</evidence>
<dbReference type="OrthoDB" id="15253at2157"/>
<keyword evidence="2 5" id="KW-0812">Transmembrane</keyword>
<proteinExistence type="inferred from homology"/>
<keyword evidence="3 5" id="KW-1133">Transmembrane helix</keyword>
<organism evidence="6 7">
    <name type="scientific">Thermocladium modestius</name>
    <dbReference type="NCBI Taxonomy" id="62609"/>
    <lineage>
        <taxon>Archaea</taxon>
        <taxon>Thermoproteota</taxon>
        <taxon>Thermoprotei</taxon>
        <taxon>Thermoproteales</taxon>
        <taxon>Thermoproteaceae</taxon>
        <taxon>Thermocladium</taxon>
    </lineage>
</organism>
<feature type="transmembrane region" description="Helical" evidence="5">
    <location>
        <begin position="208"/>
        <end position="229"/>
    </location>
</feature>
<evidence type="ECO:0000256" key="2">
    <source>
        <dbReference type="ARBA" id="ARBA00022692"/>
    </source>
</evidence>
<evidence type="ECO:0000256" key="1">
    <source>
        <dbReference type="ARBA" id="ARBA00004141"/>
    </source>
</evidence>
<reference evidence="6" key="1">
    <citation type="journal article" date="2014" name="Int. J. Syst. Evol. Microbiol.">
        <title>Complete genome sequence of Corynebacterium casei LMG S-19264T (=DSM 44701T), isolated from a smear-ripened cheese.</title>
        <authorList>
            <consortium name="US DOE Joint Genome Institute (JGI-PGF)"/>
            <person name="Walter F."/>
            <person name="Albersmeier A."/>
            <person name="Kalinowski J."/>
            <person name="Ruckert C."/>
        </authorList>
    </citation>
    <scope>NUCLEOTIDE SEQUENCE</scope>
    <source>
        <strain evidence="6">JCM 10088</strain>
    </source>
</reference>
<feature type="transmembrane region" description="Helical" evidence="5">
    <location>
        <begin position="139"/>
        <end position="161"/>
    </location>
</feature>
<keyword evidence="4 5" id="KW-0472">Membrane</keyword>
<dbReference type="RefSeq" id="WP_188596808.1">
    <property type="nucleotide sequence ID" value="NZ_BMNL01000003.1"/>
</dbReference>
<evidence type="ECO:0000256" key="4">
    <source>
        <dbReference type="ARBA" id="ARBA00023136"/>
    </source>
</evidence>
<feature type="transmembrane region" description="Helical" evidence="5">
    <location>
        <begin position="37"/>
        <end position="56"/>
    </location>
</feature>
<feature type="transmembrane region" description="Helical" evidence="5">
    <location>
        <begin position="12"/>
        <end position="31"/>
    </location>
</feature>
<sequence length="351" mass="39626">MYLVQIPLVEPIIKFLLGVPIIGPIVEFLMWEPVFAVWFLPGLVGLFVVLIYTIWWERKAAGRVQWRYGPLQISRRTGGIIQPVSDLIRYMLQEIILPDDANMPYFLHVPVLAFFVALTPLLFLPAGPHLIAIYTPYNILIVVVLLSIFNLAMVTMGWASNDKWAFIGTVREALVYVAYEVSFMASIISMLILYATADPFKAVSSQSFLPGAIMNPLAFLLAIITTAMATDRYPFEIVTNESDVVAGPFTEYGGLMFGLTMTVTYEKGYIMSLLISLLFLGGWSGPYIWILGDLSPAFWLGFRVFLLMMFFSFLRAVYPNYRLDQVLKIGWKTLLVLSVVSLIISIAWRVV</sequence>
<dbReference type="EMBL" id="BMNL01000003">
    <property type="protein sequence ID" value="GGP21867.1"/>
    <property type="molecule type" value="Genomic_DNA"/>
</dbReference>
<reference evidence="6" key="2">
    <citation type="submission" date="2020-09" db="EMBL/GenBank/DDBJ databases">
        <authorList>
            <person name="Sun Q."/>
            <person name="Ohkuma M."/>
        </authorList>
    </citation>
    <scope>NUCLEOTIDE SEQUENCE</scope>
    <source>
        <strain evidence="6">JCM 10088</strain>
    </source>
</reference>
<dbReference type="GO" id="GO:0003954">
    <property type="term" value="F:NADH dehydrogenase activity"/>
    <property type="evidence" value="ECO:0007669"/>
    <property type="project" value="TreeGrafter"/>
</dbReference>
<dbReference type="HAMAP" id="MF_01350">
    <property type="entry name" value="NDH1_NuoH"/>
    <property type="match status" value="1"/>
</dbReference>
<feature type="transmembrane region" description="Helical" evidence="5">
    <location>
        <begin position="269"/>
        <end position="291"/>
    </location>
</feature>
<protein>
    <submittedName>
        <fullName evidence="6">NADH-quinone oxidoreductase subunit H</fullName>
    </submittedName>
</protein>
<dbReference type="InterPro" id="IPR001694">
    <property type="entry name" value="NADH_UbQ_OxRdtase_su1/FPO"/>
</dbReference>
<gene>
    <name evidence="6" type="ORF">GCM10007981_15420</name>
</gene>
<dbReference type="PANTHER" id="PTHR11432:SF3">
    <property type="entry name" value="NADH-UBIQUINONE OXIDOREDUCTASE CHAIN 1"/>
    <property type="match status" value="1"/>
</dbReference>
<feature type="transmembrane region" description="Helical" evidence="5">
    <location>
        <begin position="297"/>
        <end position="317"/>
    </location>
</feature>
<accession>A0A830GUZ6</accession>